<evidence type="ECO:0000313" key="2">
    <source>
        <dbReference type="Proteomes" id="UP000249130"/>
    </source>
</evidence>
<evidence type="ECO:0000313" key="1">
    <source>
        <dbReference type="EMBL" id="RAI39572.1"/>
    </source>
</evidence>
<dbReference type="AlphaFoldDB" id="A0A327KQE4"/>
<comment type="caution">
    <text evidence="1">The sequence shown here is derived from an EMBL/GenBank/DDBJ whole genome shotgun (WGS) entry which is preliminary data.</text>
</comment>
<reference evidence="1 2" key="1">
    <citation type="submission" date="2017-07" db="EMBL/GenBank/DDBJ databases">
        <title>Draft Genome Sequences of Select Purple Nonsulfur Bacteria.</title>
        <authorList>
            <person name="Lasarre B."/>
            <person name="Mckinlay J.B."/>
        </authorList>
    </citation>
    <scope>NUCLEOTIDE SEQUENCE [LARGE SCALE GENOMIC DNA]</scope>
    <source>
        <strain evidence="1 2">DSM 5909</strain>
    </source>
</reference>
<proteinExistence type="predicted"/>
<name>A0A327KQE4_9BRAD</name>
<dbReference type="Gene3D" id="3.40.50.12500">
    <property type="match status" value="1"/>
</dbReference>
<keyword evidence="2" id="KW-1185">Reference proteome</keyword>
<protein>
    <submittedName>
        <fullName evidence="1">Asp/Glu racemase</fullName>
    </submittedName>
</protein>
<dbReference type="InterPro" id="IPR053714">
    <property type="entry name" value="Iso_Racemase_Enz_sf"/>
</dbReference>
<dbReference type="EMBL" id="NPEX01000280">
    <property type="protein sequence ID" value="RAI39572.1"/>
    <property type="molecule type" value="Genomic_DNA"/>
</dbReference>
<dbReference type="Proteomes" id="UP000249130">
    <property type="component" value="Unassembled WGS sequence"/>
</dbReference>
<dbReference type="Pfam" id="PF17645">
    <property type="entry name" value="Amdase"/>
    <property type="match status" value="1"/>
</dbReference>
<dbReference type="OrthoDB" id="9816064at2"/>
<accession>A0A327KQE4</accession>
<dbReference type="InterPro" id="IPR026286">
    <property type="entry name" value="MaiA/AMDase"/>
</dbReference>
<organism evidence="1 2">
    <name type="scientific">Rhodoplanes roseus</name>
    <dbReference type="NCBI Taxonomy" id="29409"/>
    <lineage>
        <taxon>Bacteria</taxon>
        <taxon>Pseudomonadati</taxon>
        <taxon>Pseudomonadota</taxon>
        <taxon>Alphaproteobacteria</taxon>
        <taxon>Hyphomicrobiales</taxon>
        <taxon>Nitrobacteraceae</taxon>
        <taxon>Rhodoplanes</taxon>
    </lineage>
</organism>
<dbReference type="PANTHER" id="PTHR40267">
    <property type="entry name" value="BLR3294 PROTEIN"/>
    <property type="match status" value="1"/>
</dbReference>
<gene>
    <name evidence="1" type="ORF">CH341_25550</name>
</gene>
<dbReference type="PANTHER" id="PTHR40267:SF1">
    <property type="entry name" value="BLR3294 PROTEIN"/>
    <property type="match status" value="1"/>
</dbReference>
<dbReference type="PIRSF" id="PIRSF015736">
    <property type="entry name" value="MI"/>
    <property type="match status" value="1"/>
</dbReference>
<sequence length="249" mass="26680">MRVDALGYRRKIGIVVPSTNTVVGPECEALRPRGVTNHVARLTLENKPIEASEAGFLAHMQRMRDGIFPALDQVMTCAPDHVIMGVAIEAFTGGVAAAAGLQDEMEKRAGVGVSMGSTAATAALTAFGAKRIAVLTPHQPKGDEIVAGYLKEAGFEIVRLVGMRCASPFAIAEVQPPALRKLLREIDGDDIDAILQVGTNLANAAVAAEAEPWLEKPVLAMNTITYWDALRRCGIDDRIFGFGRILEEF</sequence>